<dbReference type="Proteomes" id="UP001210678">
    <property type="component" value="Unassembled WGS sequence"/>
</dbReference>
<keyword evidence="10" id="KW-1185">Reference proteome</keyword>
<dbReference type="SMART" id="SM00052">
    <property type="entry name" value="EAL"/>
    <property type="match status" value="1"/>
</dbReference>
<comment type="caution">
    <text evidence="9">The sequence shown here is derived from an EMBL/GenBank/DDBJ whole genome shotgun (WGS) entry which is preliminary data.</text>
</comment>
<evidence type="ECO:0000259" key="7">
    <source>
        <dbReference type="PROSITE" id="PS50883"/>
    </source>
</evidence>
<dbReference type="NCBIfam" id="TIGR00254">
    <property type="entry name" value="GGDEF"/>
    <property type="match status" value="1"/>
</dbReference>
<comment type="subcellular location">
    <subcellularLocation>
        <location evidence="1">Cell membrane</location>
        <topology evidence="1">Multi-pass membrane protein</topology>
    </subcellularLocation>
</comment>
<dbReference type="CDD" id="cd01948">
    <property type="entry name" value="EAL"/>
    <property type="match status" value="1"/>
</dbReference>
<dbReference type="InterPro" id="IPR052155">
    <property type="entry name" value="Biofilm_reg_signaling"/>
</dbReference>
<keyword evidence="4 6" id="KW-1133">Transmembrane helix</keyword>
<dbReference type="InterPro" id="IPR033480">
    <property type="entry name" value="sCache_2"/>
</dbReference>
<dbReference type="InterPro" id="IPR001633">
    <property type="entry name" value="EAL_dom"/>
</dbReference>
<evidence type="ECO:0000256" key="1">
    <source>
        <dbReference type="ARBA" id="ARBA00004651"/>
    </source>
</evidence>
<proteinExistence type="predicted"/>
<dbReference type="CDD" id="cd12912">
    <property type="entry name" value="PDC2_MCP_like"/>
    <property type="match status" value="1"/>
</dbReference>
<accession>A0ABT4YR42</accession>
<dbReference type="SMART" id="SM00267">
    <property type="entry name" value="GGDEF"/>
    <property type="match status" value="1"/>
</dbReference>
<dbReference type="PROSITE" id="PS50883">
    <property type="entry name" value="EAL"/>
    <property type="match status" value="1"/>
</dbReference>
<dbReference type="CDD" id="cd01949">
    <property type="entry name" value="GGDEF"/>
    <property type="match status" value="1"/>
</dbReference>
<evidence type="ECO:0000256" key="2">
    <source>
        <dbReference type="ARBA" id="ARBA00022475"/>
    </source>
</evidence>
<dbReference type="Pfam" id="PF08269">
    <property type="entry name" value="dCache_2"/>
    <property type="match status" value="1"/>
</dbReference>
<dbReference type="SUPFAM" id="SSF55073">
    <property type="entry name" value="Nucleotide cyclase"/>
    <property type="match status" value="1"/>
</dbReference>
<dbReference type="PANTHER" id="PTHR44757:SF2">
    <property type="entry name" value="BIOFILM ARCHITECTURE MAINTENANCE PROTEIN MBAA"/>
    <property type="match status" value="1"/>
</dbReference>
<organism evidence="9 10">
    <name type="scientific">Vibrio algarum</name>
    <dbReference type="NCBI Taxonomy" id="3020714"/>
    <lineage>
        <taxon>Bacteria</taxon>
        <taxon>Pseudomonadati</taxon>
        <taxon>Pseudomonadota</taxon>
        <taxon>Gammaproteobacteria</taxon>
        <taxon>Vibrionales</taxon>
        <taxon>Vibrionaceae</taxon>
        <taxon>Vibrio</taxon>
    </lineage>
</organism>
<dbReference type="RefSeq" id="WP_272135917.1">
    <property type="nucleotide sequence ID" value="NZ_JAQLOI010000001.1"/>
</dbReference>
<dbReference type="InterPro" id="IPR035919">
    <property type="entry name" value="EAL_sf"/>
</dbReference>
<dbReference type="InterPro" id="IPR004010">
    <property type="entry name" value="Double_Cache_2"/>
</dbReference>
<evidence type="ECO:0000256" key="4">
    <source>
        <dbReference type="ARBA" id="ARBA00022989"/>
    </source>
</evidence>
<dbReference type="Gene3D" id="3.20.20.450">
    <property type="entry name" value="EAL domain"/>
    <property type="match status" value="1"/>
</dbReference>
<feature type="domain" description="GGDEF" evidence="8">
    <location>
        <begin position="433"/>
        <end position="566"/>
    </location>
</feature>
<evidence type="ECO:0000256" key="3">
    <source>
        <dbReference type="ARBA" id="ARBA00022692"/>
    </source>
</evidence>
<dbReference type="Gene3D" id="3.30.70.270">
    <property type="match status" value="1"/>
</dbReference>
<dbReference type="InterPro" id="IPR029787">
    <property type="entry name" value="Nucleotide_cyclase"/>
</dbReference>
<protein>
    <submittedName>
        <fullName evidence="9">Cache domain-containing protein</fullName>
    </submittedName>
</protein>
<name>A0ABT4YR42_9VIBR</name>
<dbReference type="PROSITE" id="PS50887">
    <property type="entry name" value="GGDEF"/>
    <property type="match status" value="1"/>
</dbReference>
<evidence type="ECO:0000313" key="10">
    <source>
        <dbReference type="Proteomes" id="UP001210678"/>
    </source>
</evidence>
<keyword evidence="3 6" id="KW-0812">Transmembrane</keyword>
<dbReference type="SMART" id="SM01049">
    <property type="entry name" value="Cache_2"/>
    <property type="match status" value="2"/>
</dbReference>
<feature type="transmembrane region" description="Helical" evidence="6">
    <location>
        <begin position="12"/>
        <end position="33"/>
    </location>
</feature>
<dbReference type="Pfam" id="PF00990">
    <property type="entry name" value="GGDEF"/>
    <property type="match status" value="1"/>
</dbReference>
<keyword evidence="2" id="KW-1003">Cell membrane</keyword>
<dbReference type="Gene3D" id="3.30.450.20">
    <property type="entry name" value="PAS domain"/>
    <property type="match status" value="2"/>
</dbReference>
<dbReference type="InterPro" id="IPR043128">
    <property type="entry name" value="Rev_trsase/Diguanyl_cyclase"/>
</dbReference>
<evidence type="ECO:0000313" key="9">
    <source>
        <dbReference type="EMBL" id="MDB1124028.1"/>
    </source>
</evidence>
<dbReference type="Pfam" id="PF00563">
    <property type="entry name" value="EAL"/>
    <property type="match status" value="1"/>
</dbReference>
<dbReference type="EMBL" id="JAQLOI010000001">
    <property type="protein sequence ID" value="MDB1124028.1"/>
    <property type="molecule type" value="Genomic_DNA"/>
</dbReference>
<sequence length="826" mass="94466">MEPINDKKLLRFIRILPVLIISLATLMIIGIMFHDNRVESEENLQSLRSDVLAQQKIRIQQEVDSVYQQLTYEKQQTEKALKIQIKQRVYEAYDIAQAIYRENPGKSDAEISKQITTALRDIRFNDGRGYFFIYKMDGTNVLLPHLPHMEGSDRWEMLDSRSAPIIQDLAAIVNDSNEGYHRWWFYKPQDLINDHDKIGFVKKFEPLNWFIGTGEYVVDFEKDVQKRLLAWISEIRYGNSGYIFVIESDGNIIAHQDKNLRGFQGIDLKDENNKYYIKEMLDIAQLGGGFARYNSIFKPPNVERADKMSYVRWFDKWQWTIGTGFYISEFDAYFAEKEQVILKQNREELIKLVLFSFLLASVMSFFAAFLSGKVSSRFRNFQAKINHDFTELNKTKDKMQHLALYDSLTDLPNRIQFNHTVKQQIIESDDKGSSLAIILIGLDGFKKINDQYGHATGDKLLAILSRKFELILDKEDTVSRFGGDEFIFCLPNVGTRSEIEERVSLIQEIFLDRIPVEQKKFHISATIGVATYPYDAVSAEELITNADIALYKAKSNGNGTVVYFDSTLAAKLEYDFLMEEQLRGALKRNEISVVYQPQISIGSEKVVGVEALCRWKNAKLGQVSPEEFISVAEDIDVIHDIGQFVLKTACADVLSYSPNGDNAIKLSVNISPSQLKLLSFADDFYSTVIDSSIDIERITIEITENVLLEDQESALPILQELRDLGFGISLDDFGTGFSSLSYLNNLPVTEIKVDRTFVDKMLVSEQSDSLIKAILAIGHTCGLVVVAEGVEEAAQYQRLKEYDCTLVQGYYFYKPMEIQKLLYVSK</sequence>
<feature type="domain" description="EAL" evidence="7">
    <location>
        <begin position="575"/>
        <end position="826"/>
    </location>
</feature>
<dbReference type="PANTHER" id="PTHR44757">
    <property type="entry name" value="DIGUANYLATE CYCLASE DGCP"/>
    <property type="match status" value="1"/>
</dbReference>
<dbReference type="SUPFAM" id="SSF141868">
    <property type="entry name" value="EAL domain-like"/>
    <property type="match status" value="1"/>
</dbReference>
<keyword evidence="5 6" id="KW-0472">Membrane</keyword>
<gene>
    <name evidence="9" type="ORF">PGX00_10370</name>
</gene>
<dbReference type="InterPro" id="IPR000160">
    <property type="entry name" value="GGDEF_dom"/>
</dbReference>
<evidence type="ECO:0000259" key="8">
    <source>
        <dbReference type="PROSITE" id="PS50887"/>
    </source>
</evidence>
<evidence type="ECO:0000256" key="6">
    <source>
        <dbReference type="SAM" id="Phobius"/>
    </source>
</evidence>
<reference evidence="9 10" key="1">
    <citation type="submission" date="2023-01" db="EMBL/GenBank/DDBJ databases">
        <title>Vibrio sp. KJ40-1 sp.nov, isolated from marine algae.</title>
        <authorList>
            <person name="Butt M."/>
            <person name="Kim J.M.J."/>
            <person name="Jeon C.O.C."/>
        </authorList>
    </citation>
    <scope>NUCLEOTIDE SEQUENCE [LARGE SCALE GENOMIC DNA]</scope>
    <source>
        <strain evidence="9 10">KJ40-1</strain>
    </source>
</reference>
<evidence type="ECO:0000256" key="5">
    <source>
        <dbReference type="ARBA" id="ARBA00023136"/>
    </source>
</evidence>